<dbReference type="PROSITE" id="PS50280">
    <property type="entry name" value="SET"/>
    <property type="match status" value="1"/>
</dbReference>
<evidence type="ECO:0000259" key="1">
    <source>
        <dbReference type="PROSITE" id="PS50280"/>
    </source>
</evidence>
<dbReference type="EMBL" id="BARV01035445">
    <property type="protein sequence ID" value="GAI57134.1"/>
    <property type="molecule type" value="Genomic_DNA"/>
</dbReference>
<accession>X1RNP0</accession>
<sequence>MKKILQRKKSKIHRFGIFTLEDIKKGKEFYKIPTNKILDYNHPKAVKVGPKKYIWDERVLNYVNHSCKPNSKVDIKKLVLIAIKDIKTGEEITCDYEKTDPNGFKFICNCKNEECRKIIGKINNIKIYKMAEKLINKMNI</sequence>
<feature type="domain" description="SET" evidence="1">
    <location>
        <begin position="3"/>
        <end position="97"/>
    </location>
</feature>
<dbReference type="InterPro" id="IPR001214">
    <property type="entry name" value="SET_dom"/>
</dbReference>
<dbReference type="SMART" id="SM00317">
    <property type="entry name" value="SET"/>
    <property type="match status" value="1"/>
</dbReference>
<dbReference type="AlphaFoldDB" id="X1RNP0"/>
<dbReference type="SUPFAM" id="SSF82199">
    <property type="entry name" value="SET domain"/>
    <property type="match status" value="1"/>
</dbReference>
<protein>
    <recommendedName>
        <fullName evidence="1">SET domain-containing protein</fullName>
    </recommendedName>
</protein>
<evidence type="ECO:0000313" key="2">
    <source>
        <dbReference type="EMBL" id="GAI57134.1"/>
    </source>
</evidence>
<comment type="caution">
    <text evidence="2">The sequence shown here is derived from an EMBL/GenBank/DDBJ whole genome shotgun (WGS) entry which is preliminary data.</text>
</comment>
<dbReference type="Pfam" id="PF00856">
    <property type="entry name" value="SET"/>
    <property type="match status" value="1"/>
</dbReference>
<dbReference type="InterPro" id="IPR046341">
    <property type="entry name" value="SET_dom_sf"/>
</dbReference>
<name>X1RNP0_9ZZZZ</name>
<proteinExistence type="predicted"/>
<reference evidence="2" key="1">
    <citation type="journal article" date="2014" name="Front. Microbiol.">
        <title>High frequency of phylogenetically diverse reductive dehalogenase-homologous genes in deep subseafloor sedimentary metagenomes.</title>
        <authorList>
            <person name="Kawai M."/>
            <person name="Futagami T."/>
            <person name="Toyoda A."/>
            <person name="Takaki Y."/>
            <person name="Nishi S."/>
            <person name="Hori S."/>
            <person name="Arai W."/>
            <person name="Tsubouchi T."/>
            <person name="Morono Y."/>
            <person name="Uchiyama I."/>
            <person name="Ito T."/>
            <person name="Fujiyama A."/>
            <person name="Inagaki F."/>
            <person name="Takami H."/>
        </authorList>
    </citation>
    <scope>NUCLEOTIDE SEQUENCE</scope>
    <source>
        <strain evidence="2">Expedition CK06-06</strain>
    </source>
</reference>
<dbReference type="Gene3D" id="2.170.270.10">
    <property type="entry name" value="SET domain"/>
    <property type="match status" value="1"/>
</dbReference>
<organism evidence="2">
    <name type="scientific">marine sediment metagenome</name>
    <dbReference type="NCBI Taxonomy" id="412755"/>
    <lineage>
        <taxon>unclassified sequences</taxon>
        <taxon>metagenomes</taxon>
        <taxon>ecological metagenomes</taxon>
    </lineage>
</organism>
<gene>
    <name evidence="2" type="ORF">S06H3_55311</name>
</gene>